<dbReference type="Proteomes" id="UP000038045">
    <property type="component" value="Unplaced"/>
</dbReference>
<feature type="compositionally biased region" description="Basic and acidic residues" evidence="1">
    <location>
        <begin position="218"/>
        <end position="227"/>
    </location>
</feature>
<proteinExistence type="predicted"/>
<sequence length="244" mass="26142">MAFTSLSPESAFKSPQLQWEGKALPLIESNDGLRVFQTHGRSGVGDDEVGMDARRFRQPFVAGPDSGEILLNDGFRRAAALGLIAQQAADEADVRRGVDEHLDVEQGRQGGRAQQVGAFDHDHLGGADSFALWLAPVVDEGIDRRRYGLAALQRRQVGDQQIVIARRHVVEIMGRGVEAGNRRGVQIVGIFPQQGGHAVGQGGNKGFGQGALARARTASDCDQDGHGRSTSSARVLTQARGGRF</sequence>
<keyword evidence="2" id="KW-1185">Reference proteome</keyword>
<dbReference type="AlphaFoldDB" id="A0A0N4ZXM2"/>
<organism evidence="2 3">
    <name type="scientific">Parastrongyloides trichosuri</name>
    <name type="common">Possum-specific nematode worm</name>
    <dbReference type="NCBI Taxonomy" id="131310"/>
    <lineage>
        <taxon>Eukaryota</taxon>
        <taxon>Metazoa</taxon>
        <taxon>Ecdysozoa</taxon>
        <taxon>Nematoda</taxon>
        <taxon>Chromadorea</taxon>
        <taxon>Rhabditida</taxon>
        <taxon>Tylenchina</taxon>
        <taxon>Panagrolaimomorpha</taxon>
        <taxon>Strongyloidoidea</taxon>
        <taxon>Strongyloididae</taxon>
        <taxon>Parastrongyloides</taxon>
    </lineage>
</organism>
<accession>A0A0N4ZXM2</accession>
<evidence type="ECO:0000256" key="1">
    <source>
        <dbReference type="SAM" id="MobiDB-lite"/>
    </source>
</evidence>
<evidence type="ECO:0000313" key="2">
    <source>
        <dbReference type="Proteomes" id="UP000038045"/>
    </source>
</evidence>
<name>A0A0N4ZXM2_PARTI</name>
<dbReference type="WBParaSite" id="PTRK_0001343100.1">
    <property type="protein sequence ID" value="PTRK_0001343100.1"/>
    <property type="gene ID" value="PTRK_0001343100"/>
</dbReference>
<protein>
    <submittedName>
        <fullName evidence="3">Transcriptional regulator</fullName>
    </submittedName>
</protein>
<feature type="region of interest" description="Disordered" evidence="1">
    <location>
        <begin position="218"/>
        <end position="244"/>
    </location>
</feature>
<evidence type="ECO:0000313" key="3">
    <source>
        <dbReference type="WBParaSite" id="PTRK_0001343100.1"/>
    </source>
</evidence>
<reference evidence="3" key="1">
    <citation type="submission" date="2017-02" db="UniProtKB">
        <authorList>
            <consortium name="WormBaseParasite"/>
        </authorList>
    </citation>
    <scope>IDENTIFICATION</scope>
</reference>